<dbReference type="EMBL" id="JARSFG010000017">
    <property type="protein sequence ID" value="MEC1179511.1"/>
    <property type="molecule type" value="Genomic_DNA"/>
</dbReference>
<name>A0AAW9NSZ9_9BACL</name>
<gene>
    <name evidence="2" type="ORF">P9B03_13515</name>
</gene>
<dbReference type="RefSeq" id="WP_326123977.1">
    <property type="nucleotide sequence ID" value="NZ_JARSFG010000017.1"/>
</dbReference>
<sequence>MNIYLKYEESSYMPIHSLSVVGDFNGFDATKGVMQKQGNEWLFQTHLTSGQYHYKFLLNDELLLNDPYANMYEIDEKEEIWSMLFINEQQERLYDSTEYSIHIHDYGFTNQVSEKGKTLYKKSIFYGY</sequence>
<accession>A0AAW9NSZ9</accession>
<organism evidence="2 3">
    <name type="scientific">Metasolibacillus meyeri</name>
    <dbReference type="NCBI Taxonomy" id="1071052"/>
    <lineage>
        <taxon>Bacteria</taxon>
        <taxon>Bacillati</taxon>
        <taxon>Bacillota</taxon>
        <taxon>Bacilli</taxon>
        <taxon>Bacillales</taxon>
        <taxon>Caryophanaceae</taxon>
        <taxon>Metasolibacillus</taxon>
    </lineage>
</organism>
<evidence type="ECO:0000313" key="3">
    <source>
        <dbReference type="Proteomes" id="UP001344888"/>
    </source>
</evidence>
<dbReference type="InterPro" id="IPR013783">
    <property type="entry name" value="Ig-like_fold"/>
</dbReference>
<dbReference type="Pfam" id="PF16561">
    <property type="entry name" value="AMPK1_CBM"/>
    <property type="match status" value="1"/>
</dbReference>
<dbReference type="Gene3D" id="2.60.40.10">
    <property type="entry name" value="Immunoglobulins"/>
    <property type="match status" value="1"/>
</dbReference>
<dbReference type="AlphaFoldDB" id="A0AAW9NSZ9"/>
<dbReference type="SUPFAM" id="SSF81296">
    <property type="entry name" value="E set domains"/>
    <property type="match status" value="1"/>
</dbReference>
<keyword evidence="3" id="KW-1185">Reference proteome</keyword>
<evidence type="ECO:0000313" key="2">
    <source>
        <dbReference type="EMBL" id="MEC1179511.1"/>
    </source>
</evidence>
<dbReference type="Proteomes" id="UP001344888">
    <property type="component" value="Unassembled WGS sequence"/>
</dbReference>
<dbReference type="InterPro" id="IPR032640">
    <property type="entry name" value="AMPK1_CBM"/>
</dbReference>
<comment type="caution">
    <text evidence="2">The sequence shown here is derived from an EMBL/GenBank/DDBJ whole genome shotgun (WGS) entry which is preliminary data.</text>
</comment>
<dbReference type="InterPro" id="IPR014756">
    <property type="entry name" value="Ig_E-set"/>
</dbReference>
<feature type="domain" description="AMP-activated protein kinase glycogen-binding" evidence="1">
    <location>
        <begin position="18"/>
        <end position="80"/>
    </location>
</feature>
<protein>
    <recommendedName>
        <fullName evidence="1">AMP-activated protein kinase glycogen-binding domain-containing protein</fullName>
    </recommendedName>
</protein>
<proteinExistence type="predicted"/>
<reference evidence="2 3" key="1">
    <citation type="submission" date="2023-03" db="EMBL/GenBank/DDBJ databases">
        <title>Bacillus Genome Sequencing.</title>
        <authorList>
            <person name="Dunlap C."/>
        </authorList>
    </citation>
    <scope>NUCLEOTIDE SEQUENCE [LARGE SCALE GENOMIC DNA]</scope>
    <source>
        <strain evidence="2 3">B-59205</strain>
    </source>
</reference>
<evidence type="ECO:0000259" key="1">
    <source>
        <dbReference type="Pfam" id="PF16561"/>
    </source>
</evidence>